<keyword evidence="4" id="KW-1185">Reference proteome</keyword>
<gene>
    <name evidence="3" type="ORF">DAI18_04425</name>
</gene>
<keyword evidence="2" id="KW-0472">Membrane</keyword>
<name>A0A2S0PF22_9NEIS</name>
<feature type="transmembrane region" description="Helical" evidence="2">
    <location>
        <begin position="129"/>
        <end position="148"/>
    </location>
</feature>
<evidence type="ECO:0000256" key="1">
    <source>
        <dbReference type="SAM" id="MobiDB-lite"/>
    </source>
</evidence>
<dbReference type="RefSeq" id="WP_107890276.1">
    <property type="nucleotide sequence ID" value="NZ_CP028519.1"/>
</dbReference>
<dbReference type="STRING" id="1122240.GCA_000620105_00626"/>
<dbReference type="InterPro" id="IPR022385">
    <property type="entry name" value="Rhs_assc_core"/>
</dbReference>
<evidence type="ECO:0000313" key="3">
    <source>
        <dbReference type="EMBL" id="AVY95962.1"/>
    </source>
</evidence>
<evidence type="ECO:0008006" key="5">
    <source>
        <dbReference type="Google" id="ProtNLM"/>
    </source>
</evidence>
<evidence type="ECO:0000256" key="2">
    <source>
        <dbReference type="SAM" id="Phobius"/>
    </source>
</evidence>
<feature type="transmembrane region" description="Helical" evidence="2">
    <location>
        <begin position="103"/>
        <end position="122"/>
    </location>
</feature>
<dbReference type="OrthoDB" id="8595607at2"/>
<keyword evidence="2" id="KW-0812">Transmembrane</keyword>
<proteinExistence type="predicted"/>
<dbReference type="Gene3D" id="2.180.10.10">
    <property type="entry name" value="RHS repeat-associated core"/>
    <property type="match status" value="1"/>
</dbReference>
<dbReference type="KEGG" id="maer:DAI18_04425"/>
<feature type="transmembrane region" description="Helical" evidence="2">
    <location>
        <begin position="168"/>
        <end position="188"/>
    </location>
</feature>
<accession>A0A2S0PF22</accession>
<dbReference type="Proteomes" id="UP000244173">
    <property type="component" value="Chromosome"/>
</dbReference>
<feature type="region of interest" description="Disordered" evidence="1">
    <location>
        <begin position="1"/>
        <end position="21"/>
    </location>
</feature>
<dbReference type="NCBIfam" id="TIGR03696">
    <property type="entry name" value="Rhs_assc_core"/>
    <property type="match status" value="1"/>
</dbReference>
<feature type="compositionally biased region" description="Polar residues" evidence="1">
    <location>
        <begin position="1"/>
        <end position="12"/>
    </location>
</feature>
<organism evidence="3 4">
    <name type="scientific">Microvirgula aerodenitrificans</name>
    <dbReference type="NCBI Taxonomy" id="57480"/>
    <lineage>
        <taxon>Bacteria</taxon>
        <taxon>Pseudomonadati</taxon>
        <taxon>Pseudomonadota</taxon>
        <taxon>Betaproteobacteria</taxon>
        <taxon>Neisseriales</taxon>
        <taxon>Aquaspirillaceae</taxon>
        <taxon>Microvirgula</taxon>
    </lineage>
</organism>
<evidence type="ECO:0000313" key="4">
    <source>
        <dbReference type="Proteomes" id="UP000244173"/>
    </source>
</evidence>
<sequence length="307" mass="32433">MMPAVQNAQSPATRPRLTAAVSPAPLTRVGMHGQLVDRIGTRQWYHLGNGARSYDPVSQRFLRLDPHSPFGRGGINAYAFCSGDPVNRRDPSGYYVLGTTTDITGYIANATGILASLAGIILNFMSGGTLALIIASVGLVVAVTGMSLQSAGSALGADSALGNALSLAGNILVAIGNTIGFATAVHGIKAMVALHKIQLRQANLAALQHLRRRPARTVSMLSERFSTTRQWVSQHFHRLPPRHAPFRTRSAPASVPVSSGQSNAAFHAETAAGSLFELNVRGLQFTSGLPRSLSWHSSLSQLPGTLV</sequence>
<reference evidence="3 4" key="1">
    <citation type="submission" date="2018-04" db="EMBL/GenBank/DDBJ databases">
        <title>Denitrifier Microvirgula.</title>
        <authorList>
            <person name="Anderson E."/>
            <person name="Jang J."/>
            <person name="Ishii S."/>
        </authorList>
    </citation>
    <scope>NUCLEOTIDE SEQUENCE [LARGE SCALE GENOMIC DNA]</scope>
    <source>
        <strain evidence="3 4">BE2.4</strain>
    </source>
</reference>
<protein>
    <recommendedName>
        <fullName evidence="5">RHS repeat-associated core domain-containing protein</fullName>
    </recommendedName>
</protein>
<dbReference type="EMBL" id="CP028519">
    <property type="protein sequence ID" value="AVY95962.1"/>
    <property type="molecule type" value="Genomic_DNA"/>
</dbReference>
<dbReference type="AlphaFoldDB" id="A0A2S0PF22"/>
<keyword evidence="2" id="KW-1133">Transmembrane helix</keyword>